<dbReference type="RefSeq" id="WP_232400598.1">
    <property type="nucleotide sequence ID" value="NZ_CP102173.1"/>
</dbReference>
<name>A0ABY5M8D9_9ACTN</name>
<dbReference type="InterPro" id="IPR002347">
    <property type="entry name" value="SDR_fam"/>
</dbReference>
<dbReference type="PANTHER" id="PTHR48107:SF16">
    <property type="entry name" value="NADPH-DEPENDENT ALDEHYDE REDUCTASE 1, CHLOROPLASTIC"/>
    <property type="match status" value="1"/>
</dbReference>
<gene>
    <name evidence="4" type="ORF">NQV15_15360</name>
</gene>
<dbReference type="InterPro" id="IPR036291">
    <property type="entry name" value="NAD(P)-bd_dom_sf"/>
</dbReference>
<keyword evidence="2" id="KW-0560">Oxidoreductase</keyword>
<accession>A0ABY5M8D9</accession>
<dbReference type="Pfam" id="PF13561">
    <property type="entry name" value="adh_short_C2"/>
    <property type="match status" value="1"/>
</dbReference>
<evidence type="ECO:0000313" key="4">
    <source>
        <dbReference type="EMBL" id="UUP13214.1"/>
    </source>
</evidence>
<feature type="region of interest" description="Disordered" evidence="3">
    <location>
        <begin position="1"/>
        <end position="32"/>
    </location>
</feature>
<keyword evidence="5" id="KW-1185">Reference proteome</keyword>
<dbReference type="Proteomes" id="UP001316184">
    <property type="component" value="Chromosome"/>
</dbReference>
<dbReference type="PRINTS" id="PR00080">
    <property type="entry name" value="SDRFAMILY"/>
</dbReference>
<evidence type="ECO:0000256" key="3">
    <source>
        <dbReference type="SAM" id="MobiDB-lite"/>
    </source>
</evidence>
<sequence length="285" mass="30029">MSEQSFPPQQQEPPGITSAMDPLPDHGESSYVGHDRLAGRRALITGGDSGIGRAVAIAYAREGADVAFTYLPEEKEDADATQALVEEAGRKAVPIEADLRESATCDRVVAEATEALGGLDILVNNAGFQMARSEELADLTDENLDRTLKTNLYAMFWMSRAAARQFGPGSCIINNSSIQAFDPSTTLLDYASTKAAINNATINLAAQLGPKGIRVNAVAPGPIWTPLQPATQTEEKVQKFGQETPLGRAGQPAEVAPAFVFLASESDASYVSGTVLGVTGGKGVF</sequence>
<evidence type="ECO:0000313" key="5">
    <source>
        <dbReference type="Proteomes" id="UP001316184"/>
    </source>
</evidence>
<comment type="similarity">
    <text evidence="1">Belongs to the short-chain dehydrogenases/reductases (SDR) family.</text>
</comment>
<dbReference type="EMBL" id="CP102173">
    <property type="protein sequence ID" value="UUP13214.1"/>
    <property type="molecule type" value="Genomic_DNA"/>
</dbReference>
<dbReference type="PANTHER" id="PTHR48107">
    <property type="entry name" value="NADPH-DEPENDENT ALDEHYDE REDUCTASE-LIKE PROTEIN, CHLOROPLASTIC-RELATED"/>
    <property type="match status" value="1"/>
</dbReference>
<dbReference type="PRINTS" id="PR00081">
    <property type="entry name" value="GDHRDH"/>
</dbReference>
<proteinExistence type="inferred from homology"/>
<evidence type="ECO:0000256" key="2">
    <source>
        <dbReference type="ARBA" id="ARBA00023002"/>
    </source>
</evidence>
<dbReference type="SUPFAM" id="SSF51735">
    <property type="entry name" value="NAD(P)-binding Rossmann-fold domains"/>
    <property type="match status" value="1"/>
</dbReference>
<dbReference type="Gene3D" id="3.40.50.720">
    <property type="entry name" value="NAD(P)-binding Rossmann-like Domain"/>
    <property type="match status" value="1"/>
</dbReference>
<organism evidence="4 5">
    <name type="scientific">Aeromicrobium wangtongii</name>
    <dbReference type="NCBI Taxonomy" id="2969247"/>
    <lineage>
        <taxon>Bacteria</taxon>
        <taxon>Bacillati</taxon>
        <taxon>Actinomycetota</taxon>
        <taxon>Actinomycetes</taxon>
        <taxon>Propionibacteriales</taxon>
        <taxon>Nocardioidaceae</taxon>
        <taxon>Aeromicrobium</taxon>
    </lineage>
</organism>
<protein>
    <submittedName>
        <fullName evidence="4">SDR family oxidoreductase</fullName>
    </submittedName>
</protein>
<reference evidence="4 5" key="1">
    <citation type="submission" date="2022-08" db="EMBL/GenBank/DDBJ databases">
        <title>novel species in genus Aeromicrobium.</title>
        <authorList>
            <person name="Ye L."/>
        </authorList>
    </citation>
    <scope>NUCLEOTIDE SEQUENCE [LARGE SCALE GENOMIC DNA]</scope>
    <source>
        <strain evidence="5">zg-Y1379</strain>
    </source>
</reference>
<feature type="compositionally biased region" description="Low complexity" evidence="3">
    <location>
        <begin position="1"/>
        <end position="14"/>
    </location>
</feature>
<feature type="compositionally biased region" description="Basic and acidic residues" evidence="3">
    <location>
        <begin position="23"/>
        <end position="32"/>
    </location>
</feature>
<evidence type="ECO:0000256" key="1">
    <source>
        <dbReference type="ARBA" id="ARBA00006484"/>
    </source>
</evidence>